<comment type="caution">
    <text evidence="1">The sequence shown here is derived from an EMBL/GenBank/DDBJ whole genome shotgun (WGS) entry which is preliminary data.</text>
</comment>
<name>A0AAJ4XQE4_9BASI</name>
<dbReference type="EMBL" id="OAPG01000014">
    <property type="protein sequence ID" value="SNX86512.1"/>
    <property type="molecule type" value="Genomic_DNA"/>
</dbReference>
<organism evidence="1 2">
    <name type="scientific">Melanopsichium pennsylvanicum</name>
    <dbReference type="NCBI Taxonomy" id="63383"/>
    <lineage>
        <taxon>Eukaryota</taxon>
        <taxon>Fungi</taxon>
        <taxon>Dikarya</taxon>
        <taxon>Basidiomycota</taxon>
        <taxon>Ustilaginomycotina</taxon>
        <taxon>Ustilaginomycetes</taxon>
        <taxon>Ustilaginales</taxon>
        <taxon>Ustilaginaceae</taxon>
        <taxon>Melanopsichium</taxon>
    </lineage>
</organism>
<keyword evidence="2" id="KW-1185">Reference proteome</keyword>
<sequence>MLQIILSFDIDSVLPSITLAQLLYSQAFAFQTLSNSHCPPQLFLTTPKHMQLFVPAQTTTETGTGSGSGSGSEGSSVIKCVLVPFTGVLECTKGLVSPVHKDAGWLGAGRLCSSSRIKLLDLLDFNLTSNKIGSSS</sequence>
<gene>
    <name evidence="1" type="ORF">MEPE_05221</name>
</gene>
<evidence type="ECO:0000313" key="2">
    <source>
        <dbReference type="Proteomes" id="UP001294444"/>
    </source>
</evidence>
<dbReference type="Proteomes" id="UP001294444">
    <property type="component" value="Unassembled WGS sequence"/>
</dbReference>
<evidence type="ECO:0000313" key="1">
    <source>
        <dbReference type="EMBL" id="SNX86512.1"/>
    </source>
</evidence>
<reference evidence="1" key="1">
    <citation type="submission" date="2023-10" db="EMBL/GenBank/DDBJ databases">
        <authorList>
            <person name="Guldener U."/>
        </authorList>
    </citation>
    <scope>NUCLEOTIDE SEQUENCE</scope>
    <source>
        <strain evidence="1">Mp4</strain>
    </source>
</reference>
<dbReference type="AlphaFoldDB" id="A0AAJ4XQE4"/>
<protein>
    <submittedName>
        <fullName evidence="1">Uncharacterized protein</fullName>
    </submittedName>
</protein>
<proteinExistence type="predicted"/>
<accession>A0AAJ4XQE4</accession>